<accession>A0A8S0W7R5</accession>
<dbReference type="PANTHER" id="PTHR33572">
    <property type="entry name" value="SPORE DEVELOPMENT REGULATOR VOSA"/>
    <property type="match status" value="1"/>
</dbReference>
<evidence type="ECO:0000256" key="4">
    <source>
        <dbReference type="ARBA" id="ARBA00023242"/>
    </source>
</evidence>
<evidence type="ECO:0000256" key="5">
    <source>
        <dbReference type="SAM" id="MobiDB-lite"/>
    </source>
</evidence>
<comment type="subcellular location">
    <subcellularLocation>
        <location evidence="1">Nucleus</location>
    </subcellularLocation>
</comment>
<dbReference type="Gene3D" id="2.60.40.3960">
    <property type="entry name" value="Velvet domain"/>
    <property type="match status" value="1"/>
</dbReference>
<dbReference type="Pfam" id="PF11754">
    <property type="entry name" value="Velvet"/>
    <property type="match status" value="1"/>
</dbReference>
<feature type="compositionally biased region" description="Low complexity" evidence="5">
    <location>
        <begin position="143"/>
        <end position="160"/>
    </location>
</feature>
<evidence type="ECO:0000259" key="6">
    <source>
        <dbReference type="PROSITE" id="PS51821"/>
    </source>
</evidence>
<keyword evidence="3" id="KW-0804">Transcription</keyword>
<dbReference type="Proteomes" id="UP000467700">
    <property type="component" value="Unassembled WGS sequence"/>
</dbReference>
<dbReference type="OrthoDB" id="5599552at2759"/>
<feature type="domain" description="Velvet" evidence="6">
    <location>
        <begin position="1"/>
        <end position="277"/>
    </location>
</feature>
<evidence type="ECO:0000256" key="1">
    <source>
        <dbReference type="ARBA" id="ARBA00004123"/>
    </source>
</evidence>
<feature type="region of interest" description="Disordered" evidence="5">
    <location>
        <begin position="71"/>
        <end position="165"/>
    </location>
</feature>
<sequence length="300" mass="32943">MELKEIQKADLGRKYARVDRRPLDPPPVVHLRLFRVENAGTTSETEAELAYDDVQVLGFLCTVDLFPVPGPTESLPPIQGNSDRSQQRTSAPATRRNFQSASAGASPSSTTSSSSPTYSTSPETHARPYIPANGSGSSYAPYQEQTSPSSPSGPQSPAQPNVVHTVGDYPITEDSKQTQALVGATFVQPAVVDYQGAKAIVFVFSDLAVKIEGTFILRYRMFDIFSRPFTQQNDLAITAETYGGPFRVYSTKEFPGLAASTELTKHLARWGVRLNIRETERRRRKRPADGRRSPVSDDDD</sequence>
<keyword evidence="2" id="KW-0805">Transcription regulation</keyword>
<dbReference type="InterPro" id="IPR037525">
    <property type="entry name" value="Velvet_dom"/>
</dbReference>
<keyword evidence="8" id="KW-1185">Reference proteome</keyword>
<gene>
    <name evidence="7" type="ORF">AAE3_LOCUS8545</name>
</gene>
<feature type="compositionally biased region" description="Polar residues" evidence="5">
    <location>
        <begin position="79"/>
        <end position="99"/>
    </location>
</feature>
<dbReference type="EMBL" id="CACVBS010000053">
    <property type="protein sequence ID" value="CAA7266158.1"/>
    <property type="molecule type" value="Genomic_DNA"/>
</dbReference>
<evidence type="ECO:0000313" key="8">
    <source>
        <dbReference type="Proteomes" id="UP000467700"/>
    </source>
</evidence>
<dbReference type="PROSITE" id="PS51821">
    <property type="entry name" value="VELVET"/>
    <property type="match status" value="1"/>
</dbReference>
<evidence type="ECO:0000313" key="7">
    <source>
        <dbReference type="EMBL" id="CAA7266158.1"/>
    </source>
</evidence>
<dbReference type="AlphaFoldDB" id="A0A8S0W7R5"/>
<reference evidence="7 8" key="1">
    <citation type="submission" date="2020-01" db="EMBL/GenBank/DDBJ databases">
        <authorList>
            <person name="Gupta K D."/>
        </authorList>
    </citation>
    <scope>NUCLEOTIDE SEQUENCE [LARGE SCALE GENOMIC DNA]</scope>
</reference>
<feature type="compositionally biased region" description="Low complexity" evidence="5">
    <location>
        <begin position="100"/>
        <end position="122"/>
    </location>
</feature>
<dbReference type="InterPro" id="IPR021740">
    <property type="entry name" value="Velvet"/>
</dbReference>
<comment type="caution">
    <text evidence="7">The sequence shown here is derived from an EMBL/GenBank/DDBJ whole genome shotgun (WGS) entry which is preliminary data.</text>
</comment>
<dbReference type="PANTHER" id="PTHR33572:SF3">
    <property type="entry name" value="VELVET COMPLEX SUBUNIT B"/>
    <property type="match status" value="1"/>
</dbReference>
<organism evidence="7 8">
    <name type="scientific">Cyclocybe aegerita</name>
    <name type="common">Black poplar mushroom</name>
    <name type="synonym">Agrocybe aegerita</name>
    <dbReference type="NCBI Taxonomy" id="1973307"/>
    <lineage>
        <taxon>Eukaryota</taxon>
        <taxon>Fungi</taxon>
        <taxon>Dikarya</taxon>
        <taxon>Basidiomycota</taxon>
        <taxon>Agaricomycotina</taxon>
        <taxon>Agaricomycetes</taxon>
        <taxon>Agaricomycetidae</taxon>
        <taxon>Agaricales</taxon>
        <taxon>Agaricineae</taxon>
        <taxon>Bolbitiaceae</taxon>
        <taxon>Cyclocybe</taxon>
    </lineage>
</organism>
<protein>
    <recommendedName>
        <fullName evidence="6">Velvet domain-containing protein</fullName>
    </recommendedName>
</protein>
<dbReference type="InterPro" id="IPR038491">
    <property type="entry name" value="Velvet_dom_sf"/>
</dbReference>
<proteinExistence type="predicted"/>
<dbReference type="GO" id="GO:0005634">
    <property type="term" value="C:nucleus"/>
    <property type="evidence" value="ECO:0007669"/>
    <property type="project" value="UniProtKB-SubCell"/>
</dbReference>
<name>A0A8S0W7R5_CYCAE</name>
<feature type="region of interest" description="Disordered" evidence="5">
    <location>
        <begin position="281"/>
        <end position="300"/>
    </location>
</feature>
<evidence type="ECO:0000256" key="2">
    <source>
        <dbReference type="ARBA" id="ARBA00023015"/>
    </source>
</evidence>
<evidence type="ECO:0000256" key="3">
    <source>
        <dbReference type="ARBA" id="ARBA00023163"/>
    </source>
</evidence>
<keyword evidence="4" id="KW-0539">Nucleus</keyword>